<evidence type="ECO:0000313" key="7">
    <source>
        <dbReference type="RefSeq" id="XP_035699360.1"/>
    </source>
</evidence>
<dbReference type="GO" id="GO:0005313">
    <property type="term" value="F:L-glutamate transmembrane transporter activity"/>
    <property type="evidence" value="ECO:0000318"/>
    <property type="project" value="GO_Central"/>
</dbReference>
<comment type="subcellular location">
    <subcellularLocation>
        <location evidence="1">Membrane</location>
        <topology evidence="1">Multi-pass membrane protein</topology>
    </subcellularLocation>
</comment>
<keyword evidence="3 5" id="KW-1133">Transmembrane helix</keyword>
<feature type="transmembrane region" description="Helical" evidence="5">
    <location>
        <begin position="121"/>
        <end position="140"/>
    </location>
</feature>
<dbReference type="GO" id="GO:0005326">
    <property type="term" value="F:neurotransmitter transmembrane transporter activity"/>
    <property type="evidence" value="ECO:0000318"/>
    <property type="project" value="GO_Central"/>
</dbReference>
<feature type="transmembrane region" description="Helical" evidence="5">
    <location>
        <begin position="21"/>
        <end position="41"/>
    </location>
</feature>
<dbReference type="GO" id="GO:0098700">
    <property type="term" value="P:neurotransmitter loading into synaptic vesicle"/>
    <property type="evidence" value="ECO:0000318"/>
    <property type="project" value="GO_Central"/>
</dbReference>
<keyword evidence="4 5" id="KW-0472">Membrane</keyword>
<dbReference type="Gene3D" id="1.20.1250.20">
    <property type="entry name" value="MFS general substrate transporter like domains"/>
    <property type="match status" value="1"/>
</dbReference>
<dbReference type="InterPro" id="IPR036259">
    <property type="entry name" value="MFS_trans_sf"/>
</dbReference>
<dbReference type="AlphaFoldDB" id="A0A9J7MEM2"/>
<dbReference type="KEGG" id="bfo:118432002"/>
<dbReference type="GeneID" id="118432002"/>
<evidence type="ECO:0000313" key="6">
    <source>
        <dbReference type="Proteomes" id="UP000001554"/>
    </source>
</evidence>
<evidence type="ECO:0000256" key="2">
    <source>
        <dbReference type="ARBA" id="ARBA00022692"/>
    </source>
</evidence>
<dbReference type="InterPro" id="IPR050382">
    <property type="entry name" value="MFS_Na/Anion_cotransporter"/>
</dbReference>
<dbReference type="GO" id="GO:0050803">
    <property type="term" value="P:regulation of synapse structure or activity"/>
    <property type="evidence" value="ECO:0000318"/>
    <property type="project" value="GO_Central"/>
</dbReference>
<feature type="transmembrane region" description="Helical" evidence="5">
    <location>
        <begin position="152"/>
        <end position="175"/>
    </location>
</feature>
<dbReference type="OMA" id="GICRAMC"/>
<dbReference type="GO" id="GO:0035249">
    <property type="term" value="P:synaptic transmission, glutamatergic"/>
    <property type="evidence" value="ECO:0000318"/>
    <property type="project" value="GO_Central"/>
</dbReference>
<dbReference type="OrthoDB" id="2985014at2759"/>
<feature type="transmembrane region" description="Helical" evidence="5">
    <location>
        <begin position="61"/>
        <end position="86"/>
    </location>
</feature>
<protein>
    <submittedName>
        <fullName evidence="7">Vesicular glutamate transporter 3-like</fullName>
    </submittedName>
</protein>
<organism evidence="6 7">
    <name type="scientific">Branchiostoma floridae</name>
    <name type="common">Florida lancelet</name>
    <name type="synonym">Amphioxus</name>
    <dbReference type="NCBI Taxonomy" id="7739"/>
    <lineage>
        <taxon>Eukaryota</taxon>
        <taxon>Metazoa</taxon>
        <taxon>Chordata</taxon>
        <taxon>Cephalochordata</taxon>
        <taxon>Leptocardii</taxon>
        <taxon>Amphioxiformes</taxon>
        <taxon>Branchiostomatidae</taxon>
        <taxon>Branchiostoma</taxon>
    </lineage>
</organism>
<dbReference type="SUPFAM" id="SSF103473">
    <property type="entry name" value="MFS general substrate transporter"/>
    <property type="match status" value="1"/>
</dbReference>
<dbReference type="RefSeq" id="XP_035699360.1">
    <property type="nucleotide sequence ID" value="XM_035843467.1"/>
</dbReference>
<feature type="transmembrane region" description="Helical" evidence="5">
    <location>
        <begin position="187"/>
        <end position="208"/>
    </location>
</feature>
<name>A0A9J7MEM2_BRAFL</name>
<evidence type="ECO:0000256" key="3">
    <source>
        <dbReference type="ARBA" id="ARBA00022989"/>
    </source>
</evidence>
<feature type="transmembrane region" description="Helical" evidence="5">
    <location>
        <begin position="98"/>
        <end position="115"/>
    </location>
</feature>
<evidence type="ECO:0000256" key="4">
    <source>
        <dbReference type="ARBA" id="ARBA00023136"/>
    </source>
</evidence>
<proteinExistence type="predicted"/>
<dbReference type="PANTHER" id="PTHR11662">
    <property type="entry name" value="SOLUTE CARRIER FAMILY 17"/>
    <property type="match status" value="1"/>
</dbReference>
<reference evidence="7" key="2">
    <citation type="submission" date="2025-08" db="UniProtKB">
        <authorList>
            <consortium name="RefSeq"/>
        </authorList>
    </citation>
    <scope>IDENTIFICATION</scope>
    <source>
        <strain evidence="7">S238N-H82</strain>
        <tissue evidence="7">Testes</tissue>
    </source>
</reference>
<dbReference type="PANTHER" id="PTHR11662:SF456">
    <property type="entry name" value="VESICULAR GLUTAMATE TRANSPORTER, ISOFORM A"/>
    <property type="match status" value="1"/>
</dbReference>
<keyword evidence="2 5" id="KW-0812">Transmembrane</keyword>
<accession>A0A9J7MEM2</accession>
<keyword evidence="6" id="KW-1185">Reference proteome</keyword>
<reference evidence="6" key="1">
    <citation type="journal article" date="2020" name="Nat. Ecol. Evol.">
        <title>Deeply conserved synteny resolves early events in vertebrate evolution.</title>
        <authorList>
            <person name="Simakov O."/>
            <person name="Marletaz F."/>
            <person name="Yue J.X."/>
            <person name="O'Connell B."/>
            <person name="Jenkins J."/>
            <person name="Brandt A."/>
            <person name="Calef R."/>
            <person name="Tung C.H."/>
            <person name="Huang T.K."/>
            <person name="Schmutz J."/>
            <person name="Satoh N."/>
            <person name="Yu J.K."/>
            <person name="Putnam N.H."/>
            <person name="Green R.E."/>
            <person name="Rokhsar D.S."/>
        </authorList>
    </citation>
    <scope>NUCLEOTIDE SEQUENCE [LARGE SCALE GENOMIC DNA]</scope>
    <source>
        <strain evidence="6">S238N-H82</strain>
    </source>
</reference>
<gene>
    <name evidence="7" type="primary">LOC118432002</name>
</gene>
<evidence type="ECO:0000256" key="5">
    <source>
        <dbReference type="SAM" id="Phobius"/>
    </source>
</evidence>
<sequence length="248" mass="26627">MDTSKPDMGKITKTKSIPFRHILTSPAVWAFILLQVAAYVWDPNLLPLYFNQSFGTKIELTGVLAGVPILIFGAIEPLFALLGNLLCKYVSTTVARKVMAVTACLCVSGCLFTAAFTSNPVVAACFVAVGFGCSAARAAVADCNLFDIVPRYVSVIEGICRVTCRIVGLTFPLLATALTPHKTLQEWSRVVLIKACVFAATGLIFLVFGSGEEQSWAAVPLQGHDGDDIQQDGSNKKLNDEKIPLVVK</sequence>
<dbReference type="GO" id="GO:0060076">
    <property type="term" value="C:excitatory synapse"/>
    <property type="evidence" value="ECO:0000318"/>
    <property type="project" value="GO_Central"/>
</dbReference>
<dbReference type="Proteomes" id="UP000001554">
    <property type="component" value="Chromosome 15"/>
</dbReference>
<evidence type="ECO:0000256" key="1">
    <source>
        <dbReference type="ARBA" id="ARBA00004141"/>
    </source>
</evidence>
<dbReference type="GO" id="GO:0030672">
    <property type="term" value="C:synaptic vesicle membrane"/>
    <property type="evidence" value="ECO:0000318"/>
    <property type="project" value="GO_Central"/>
</dbReference>